<feature type="transmembrane region" description="Helical" evidence="1">
    <location>
        <begin position="12"/>
        <end position="32"/>
    </location>
</feature>
<keyword evidence="1" id="KW-1133">Transmembrane helix</keyword>
<name>A0ABP8VXG2_9MICO</name>
<evidence type="ECO:0000313" key="3">
    <source>
        <dbReference type="Proteomes" id="UP001501295"/>
    </source>
</evidence>
<dbReference type="Proteomes" id="UP001501295">
    <property type="component" value="Unassembled WGS sequence"/>
</dbReference>
<keyword evidence="3" id="KW-1185">Reference proteome</keyword>
<dbReference type="EMBL" id="BAABLM010000003">
    <property type="protein sequence ID" value="GAA4673206.1"/>
    <property type="molecule type" value="Genomic_DNA"/>
</dbReference>
<evidence type="ECO:0000313" key="2">
    <source>
        <dbReference type="EMBL" id="GAA4673206.1"/>
    </source>
</evidence>
<proteinExistence type="predicted"/>
<keyword evidence="1" id="KW-0812">Transmembrane</keyword>
<reference evidence="3" key="1">
    <citation type="journal article" date="2019" name="Int. J. Syst. Evol. Microbiol.">
        <title>The Global Catalogue of Microorganisms (GCM) 10K type strain sequencing project: providing services to taxonomists for standard genome sequencing and annotation.</title>
        <authorList>
            <consortium name="The Broad Institute Genomics Platform"/>
            <consortium name="The Broad Institute Genome Sequencing Center for Infectious Disease"/>
            <person name="Wu L."/>
            <person name="Ma J."/>
        </authorList>
    </citation>
    <scope>NUCLEOTIDE SEQUENCE [LARGE SCALE GENOMIC DNA]</scope>
    <source>
        <strain evidence="3">JCM 18956</strain>
    </source>
</reference>
<organism evidence="2 3">
    <name type="scientific">Frondihabitans cladoniiphilus</name>
    <dbReference type="NCBI Taxonomy" id="715785"/>
    <lineage>
        <taxon>Bacteria</taxon>
        <taxon>Bacillati</taxon>
        <taxon>Actinomycetota</taxon>
        <taxon>Actinomycetes</taxon>
        <taxon>Micrococcales</taxon>
        <taxon>Microbacteriaceae</taxon>
        <taxon>Frondihabitans</taxon>
    </lineage>
</organism>
<dbReference type="RefSeq" id="WP_345375389.1">
    <property type="nucleotide sequence ID" value="NZ_BAABLM010000003.1"/>
</dbReference>
<comment type="caution">
    <text evidence="2">The sequence shown here is derived from an EMBL/GenBank/DDBJ whole genome shotgun (WGS) entry which is preliminary data.</text>
</comment>
<keyword evidence="1" id="KW-0472">Membrane</keyword>
<evidence type="ECO:0000256" key="1">
    <source>
        <dbReference type="SAM" id="Phobius"/>
    </source>
</evidence>
<gene>
    <name evidence="2" type="ORF">GCM10025780_16760</name>
</gene>
<sequence length="93" mass="9906">MEATSRRSRLRILTIVPVWIVSVIGAIVVGLTVTGDRYLVWLPLVLGASILVTFILQLATREKDGLVDRTTMSLSGSLVILGVATAIFAVGAL</sequence>
<protein>
    <submittedName>
        <fullName evidence="2">Uncharacterized protein</fullName>
    </submittedName>
</protein>
<feature type="transmembrane region" description="Helical" evidence="1">
    <location>
        <begin position="71"/>
        <end position="92"/>
    </location>
</feature>
<accession>A0ABP8VXG2</accession>
<feature type="transmembrane region" description="Helical" evidence="1">
    <location>
        <begin position="38"/>
        <end position="59"/>
    </location>
</feature>